<proteinExistence type="predicted"/>
<reference evidence="1 2" key="1">
    <citation type="submission" date="2019-07" db="EMBL/GenBank/DDBJ databases">
        <title>Whole genome shotgun sequence of Reyranella soli NBRC 108950.</title>
        <authorList>
            <person name="Hosoyama A."/>
            <person name="Uohara A."/>
            <person name="Ohji S."/>
            <person name="Ichikawa N."/>
        </authorList>
    </citation>
    <scope>NUCLEOTIDE SEQUENCE [LARGE SCALE GENOMIC DNA]</scope>
    <source>
        <strain evidence="1 2">NBRC 108950</strain>
    </source>
</reference>
<keyword evidence="2" id="KW-1185">Reference proteome</keyword>
<accession>A0A512NB71</accession>
<dbReference type="EMBL" id="BKAJ01000057">
    <property type="protein sequence ID" value="GEP56183.1"/>
    <property type="molecule type" value="Genomic_DNA"/>
</dbReference>
<sequence length="550" mass="62530">MYLKDPLALSSRGYFPVGEAIVGGDTSVAPGPTSSRFMVVDYDATTDKVYAPTPPQRRTQYWSRGRGEYLYEFSARQGTRQEAQINAWATAVEALELFQDPVVLGREVPWAFDANWLRILPQGMYEANAFYSRRTRALHFGYFFDRDDRLIKTSLSHDIVTHETAHAILDGLRPYYLESVHPDAVAFHEYVGDVAAMLSLFRQREFIKQLVLLPVGKKDFFNLVTDLAPQVGQGLYGNADRAALRSARNDLTYARVENEPDPHVRSQVLTGLAFDVLEGVVEQRLNDTRAGEGFKFESKPQRLFAHLLAAARHAMRMLLRPIDLLPPGNITFPEYGSIVLAADNQSTPGDSRGYRKVLERALRKRGLHPDQWEYQFYIESDEPENRNLRERDIAMIRSSKVGAYRFLDANRRAFQIPTDRDVRVVAVSTNRRELDYGTLAVPETMIQYVWEERVSLPKDMRTSALDHVVMRAGGTITVDESVNLVHWANQPPTPRRLDDTRVSAMSLVRDRAIETTPVRGLINARPFLAQNDGRGGMHLMVNTARMHHPR</sequence>
<name>A0A512NB71_9HYPH</name>
<gene>
    <name evidence="1" type="ORF">RSO01_33490</name>
</gene>
<dbReference type="Proteomes" id="UP000321058">
    <property type="component" value="Unassembled WGS sequence"/>
</dbReference>
<evidence type="ECO:0000313" key="2">
    <source>
        <dbReference type="Proteomes" id="UP000321058"/>
    </source>
</evidence>
<dbReference type="AlphaFoldDB" id="A0A512NB71"/>
<evidence type="ECO:0008006" key="3">
    <source>
        <dbReference type="Google" id="ProtNLM"/>
    </source>
</evidence>
<protein>
    <recommendedName>
        <fullName evidence="3">Peptidase M4 domain-containing protein</fullName>
    </recommendedName>
</protein>
<dbReference type="SUPFAM" id="SSF55486">
    <property type="entry name" value="Metalloproteases ('zincins'), catalytic domain"/>
    <property type="match status" value="1"/>
</dbReference>
<comment type="caution">
    <text evidence="1">The sequence shown here is derived from an EMBL/GenBank/DDBJ whole genome shotgun (WGS) entry which is preliminary data.</text>
</comment>
<organism evidence="1 2">
    <name type="scientific">Reyranella soli</name>
    <dbReference type="NCBI Taxonomy" id="1230389"/>
    <lineage>
        <taxon>Bacteria</taxon>
        <taxon>Pseudomonadati</taxon>
        <taxon>Pseudomonadota</taxon>
        <taxon>Alphaproteobacteria</taxon>
        <taxon>Hyphomicrobiales</taxon>
        <taxon>Reyranellaceae</taxon>
        <taxon>Reyranella</taxon>
    </lineage>
</organism>
<evidence type="ECO:0000313" key="1">
    <source>
        <dbReference type="EMBL" id="GEP56183.1"/>
    </source>
</evidence>